<dbReference type="InterPro" id="IPR005053">
    <property type="entry name" value="MobA_MobL"/>
</dbReference>
<protein>
    <submittedName>
        <fullName evidence="4">MobA/MobL family protein</fullName>
    </submittedName>
</protein>
<evidence type="ECO:0000313" key="4">
    <source>
        <dbReference type="EMBL" id="NJR78748.1"/>
    </source>
</evidence>
<dbReference type="Proteomes" id="UP000732399">
    <property type="component" value="Unassembled WGS sequence"/>
</dbReference>
<dbReference type="Pfam" id="PF03389">
    <property type="entry name" value="MobA_MobL"/>
    <property type="match status" value="1"/>
</dbReference>
<dbReference type="EMBL" id="JAAVJH010000005">
    <property type="protein sequence ID" value="NJR78748.1"/>
    <property type="molecule type" value="Genomic_DNA"/>
</dbReference>
<keyword evidence="5" id="KW-1185">Reference proteome</keyword>
<comment type="caution">
    <text evidence="4">The sequence shown here is derived from an EMBL/GenBank/DDBJ whole genome shotgun (WGS) entry which is preliminary data.</text>
</comment>
<evidence type="ECO:0000259" key="3">
    <source>
        <dbReference type="Pfam" id="PF03389"/>
    </source>
</evidence>
<keyword evidence="2" id="KW-0184">Conjugation</keyword>
<dbReference type="Gene3D" id="3.30.930.30">
    <property type="match status" value="1"/>
</dbReference>
<evidence type="ECO:0000313" key="5">
    <source>
        <dbReference type="Proteomes" id="UP000732399"/>
    </source>
</evidence>
<name>A0ABX1CLD1_9SPHN</name>
<dbReference type="RefSeq" id="WP_168134299.1">
    <property type="nucleotide sequence ID" value="NZ_JAAVJH010000005.1"/>
</dbReference>
<proteinExistence type="inferred from homology"/>
<comment type="similarity">
    <text evidence="1">Belongs to the MobA/MobL family.</text>
</comment>
<sequence length="240" mass="27074">MTPDITKADVDAMKRILFARPRDRQVGDHPDFAVRPISEAWRLDRRMPAYKTAVANVAYIWRDSDAADRFGPMPAKFAERRCELRGAGLMLPASAPLWATRGYDIWEEADAATVATGDPTAVAAWHVMMEIPASIRTDEWRQLVNGFVAQELAGRGAGVAWAIHALEGLDGWIVNPHSHLIVTGLHWRRDYRHGQRHPAWIGSWQAQRRLELAWRRRCLAGQQIPSSIQERRIGSIANST</sequence>
<reference evidence="4 5" key="1">
    <citation type="submission" date="2020-03" db="EMBL/GenBank/DDBJ databases">
        <authorList>
            <person name="Wang L."/>
            <person name="He N."/>
            <person name="Li Y."/>
            <person name="Fang Y."/>
            <person name="Zhang F."/>
        </authorList>
    </citation>
    <scope>NUCLEOTIDE SEQUENCE [LARGE SCALE GENOMIC DNA]</scope>
    <source>
        <strain evidence="4 5">36D10-4-7</strain>
    </source>
</reference>
<gene>
    <name evidence="4" type="ORF">HBH26_09125</name>
</gene>
<feature type="domain" description="MobA/MobL protein" evidence="3">
    <location>
        <begin position="53"/>
        <end position="183"/>
    </location>
</feature>
<organism evidence="4 5">
    <name type="scientific">Sphingomonas corticis</name>
    <dbReference type="NCBI Taxonomy" id="2722791"/>
    <lineage>
        <taxon>Bacteria</taxon>
        <taxon>Pseudomonadati</taxon>
        <taxon>Pseudomonadota</taxon>
        <taxon>Alphaproteobacteria</taxon>
        <taxon>Sphingomonadales</taxon>
        <taxon>Sphingomonadaceae</taxon>
        <taxon>Sphingomonas</taxon>
    </lineage>
</organism>
<evidence type="ECO:0000256" key="2">
    <source>
        <dbReference type="ARBA" id="ARBA00022971"/>
    </source>
</evidence>
<accession>A0ABX1CLD1</accession>
<evidence type="ECO:0000256" key="1">
    <source>
        <dbReference type="ARBA" id="ARBA00010873"/>
    </source>
</evidence>